<keyword evidence="4" id="KW-1185">Reference proteome</keyword>
<dbReference type="OrthoDB" id="3215314at2759"/>
<feature type="compositionally biased region" description="Polar residues" evidence="2">
    <location>
        <begin position="636"/>
        <end position="654"/>
    </location>
</feature>
<reference evidence="3 4" key="1">
    <citation type="journal article" date="2018" name="Evol. Lett.">
        <title>Horizontal gene cluster transfer increased hallucinogenic mushroom diversity.</title>
        <authorList>
            <person name="Reynolds H.T."/>
            <person name="Vijayakumar V."/>
            <person name="Gluck-Thaler E."/>
            <person name="Korotkin H.B."/>
            <person name="Matheny P.B."/>
            <person name="Slot J.C."/>
        </authorList>
    </citation>
    <scope>NUCLEOTIDE SEQUENCE [LARGE SCALE GENOMIC DNA]</scope>
    <source>
        <strain evidence="3 4">SRW20</strain>
    </source>
</reference>
<dbReference type="Gene3D" id="3.80.10.10">
    <property type="entry name" value="Ribonuclease Inhibitor"/>
    <property type="match status" value="1"/>
</dbReference>
<dbReference type="AlphaFoldDB" id="A0A409YUM8"/>
<evidence type="ECO:0000256" key="2">
    <source>
        <dbReference type="SAM" id="MobiDB-lite"/>
    </source>
</evidence>
<dbReference type="InterPro" id="IPR032675">
    <property type="entry name" value="LRR_dom_sf"/>
</dbReference>
<sequence length="746" mass="82108">MLFTAKQTVQQDHGLLQSHPPPYVPGPYAAPRPLFRVPSLVSLCVRALAPFADQAHRLPVRLHPRFLHDLLPEHPSLLDPRLWAVVVQVFDPLPPAVAAYSLPLADVHLPLLQAIPSTPSFSLVTLLTLSSCSHLTDDTIVHLKFLHALTALDASNNALSAYALQSLAATLQLNDSQDALSYRGPWPIRILNLRNCRQITNDVLPFLLKFPLLSVIGPFHASCSLSFVLFSFQTSAARAVSQTPSLSSALSTLYDIQRDLFSSPNPAVINIETLYHPSTKSASPSSVTPQDAFVVIPSDRSRIKVGNSVILEKQIQAREEARAHEQNKAAWYDRQERLESRWDGESVKQHTVSPFPSKHSAPTDRLFETLSHSRPARRVGETWFDTSPFTRDRPTISSRAHPASHSSLPSSSRASAAAEMASHSTGPANGDRAPSTSARPAVPTEQFYKSVPRVSSKEGNPNSSLRIERRRIPETLLSSMSKEGTFDDRLRLYRPPPPWSALDDTLSDLREQEARARQEREWQRQNAAAERQDGQLAVVNMNNARAARVKRELERVVEEAAKRRKVLDVEDEIEDDDTRLPLPSGHSRPIVSAIPMSNLSISSSSSNPPPQPLVTESTARNPFRRRRKSFPASSCLPASNSTRASPSSVDSDTPMQGPPSTAPSPSDEDTRPRNKPLVPISSLVVPTLTPEMQETSRKEAAELSSGKKTKPTTRSPNTTRTPKASGASGPSNNHGQFDWKSWGKPT</sequence>
<proteinExistence type="predicted"/>
<gene>
    <name evidence="3" type="ORF">CVT26_001210</name>
</gene>
<keyword evidence="1" id="KW-0175">Coiled coil</keyword>
<evidence type="ECO:0000313" key="3">
    <source>
        <dbReference type="EMBL" id="PPR06668.1"/>
    </source>
</evidence>
<feature type="compositionally biased region" description="Low complexity" evidence="2">
    <location>
        <begin position="712"/>
        <end position="723"/>
    </location>
</feature>
<comment type="caution">
    <text evidence="3">The sequence shown here is derived from an EMBL/GenBank/DDBJ whole genome shotgun (WGS) entry which is preliminary data.</text>
</comment>
<accession>A0A409YUM8</accession>
<evidence type="ECO:0000256" key="1">
    <source>
        <dbReference type="SAM" id="Coils"/>
    </source>
</evidence>
<organism evidence="3 4">
    <name type="scientific">Gymnopilus dilepis</name>
    <dbReference type="NCBI Taxonomy" id="231916"/>
    <lineage>
        <taxon>Eukaryota</taxon>
        <taxon>Fungi</taxon>
        <taxon>Dikarya</taxon>
        <taxon>Basidiomycota</taxon>
        <taxon>Agaricomycotina</taxon>
        <taxon>Agaricomycetes</taxon>
        <taxon>Agaricomycetidae</taxon>
        <taxon>Agaricales</taxon>
        <taxon>Agaricineae</taxon>
        <taxon>Hymenogastraceae</taxon>
        <taxon>Gymnopilus</taxon>
    </lineage>
</organism>
<feature type="compositionally biased region" description="Low complexity" evidence="2">
    <location>
        <begin position="397"/>
        <end position="424"/>
    </location>
</feature>
<protein>
    <submittedName>
        <fullName evidence="3">Uncharacterized protein</fullName>
    </submittedName>
</protein>
<dbReference type="EMBL" id="NHYE01000269">
    <property type="protein sequence ID" value="PPR06668.1"/>
    <property type="molecule type" value="Genomic_DNA"/>
</dbReference>
<feature type="region of interest" description="Disordered" evidence="2">
    <location>
        <begin position="341"/>
        <end position="372"/>
    </location>
</feature>
<name>A0A409YUM8_9AGAR</name>
<feature type="coiled-coil region" evidence="1">
    <location>
        <begin position="506"/>
        <end position="570"/>
    </location>
</feature>
<dbReference type="Proteomes" id="UP000284706">
    <property type="component" value="Unassembled WGS sequence"/>
</dbReference>
<feature type="region of interest" description="Disordered" evidence="2">
    <location>
        <begin position="385"/>
        <end position="470"/>
    </location>
</feature>
<dbReference type="InParanoid" id="A0A409YUM8"/>
<dbReference type="SUPFAM" id="SSF52047">
    <property type="entry name" value="RNI-like"/>
    <property type="match status" value="1"/>
</dbReference>
<evidence type="ECO:0000313" key="4">
    <source>
        <dbReference type="Proteomes" id="UP000284706"/>
    </source>
</evidence>
<feature type="region of interest" description="Disordered" evidence="2">
    <location>
        <begin position="598"/>
        <end position="746"/>
    </location>
</feature>